<keyword evidence="1" id="KW-0472">Membrane</keyword>
<evidence type="ECO:0000313" key="4">
    <source>
        <dbReference type="Proteomes" id="UP000054937"/>
    </source>
</evidence>
<gene>
    <name evidence="3" type="ORF">PPERSA_01368</name>
</gene>
<dbReference type="Proteomes" id="UP000054937">
    <property type="component" value="Unassembled WGS sequence"/>
</dbReference>
<evidence type="ECO:0000313" key="3">
    <source>
        <dbReference type="EMBL" id="KRX01465.1"/>
    </source>
</evidence>
<dbReference type="EMBL" id="LDAU01000170">
    <property type="protein sequence ID" value="KRX01465.1"/>
    <property type="molecule type" value="Genomic_DNA"/>
</dbReference>
<keyword evidence="4" id="KW-1185">Reference proteome</keyword>
<keyword evidence="2" id="KW-0732">Signal</keyword>
<comment type="caution">
    <text evidence="3">The sequence shown here is derived from an EMBL/GenBank/DDBJ whole genome shotgun (WGS) entry which is preliminary data.</text>
</comment>
<accession>A0A0V0QGZ1</accession>
<evidence type="ECO:0000256" key="2">
    <source>
        <dbReference type="SAM" id="SignalP"/>
    </source>
</evidence>
<dbReference type="AlphaFoldDB" id="A0A0V0QGZ1"/>
<evidence type="ECO:0000256" key="1">
    <source>
        <dbReference type="SAM" id="Phobius"/>
    </source>
</evidence>
<name>A0A0V0QGZ1_PSEPJ</name>
<keyword evidence="1" id="KW-1133">Transmembrane helix</keyword>
<sequence length="126" mass="14135">MYKPTLIILILALLTLQTQQVTYAEFYTCLTTEGLTACYEDVTESCADMSSVDNSDQCQYIQDNGEGLTTEWSEEFGENWHGCMNNCLDELSGDDATCLKDSIQCSQQRLVFAFLALVFFVAFVGF</sequence>
<feature type="transmembrane region" description="Helical" evidence="1">
    <location>
        <begin position="109"/>
        <end position="125"/>
    </location>
</feature>
<reference evidence="3 4" key="1">
    <citation type="journal article" date="2015" name="Sci. Rep.">
        <title>Genome of the facultative scuticociliatosis pathogen Pseudocohnilembus persalinus provides insight into its virulence through horizontal gene transfer.</title>
        <authorList>
            <person name="Xiong J."/>
            <person name="Wang G."/>
            <person name="Cheng J."/>
            <person name="Tian M."/>
            <person name="Pan X."/>
            <person name="Warren A."/>
            <person name="Jiang C."/>
            <person name="Yuan D."/>
            <person name="Miao W."/>
        </authorList>
    </citation>
    <scope>NUCLEOTIDE SEQUENCE [LARGE SCALE GENOMIC DNA]</scope>
    <source>
        <strain evidence="3">36N120E</strain>
    </source>
</reference>
<feature type="chain" id="PRO_5006867447" description="Transmembrane protein" evidence="2">
    <location>
        <begin position="25"/>
        <end position="126"/>
    </location>
</feature>
<evidence type="ECO:0008006" key="5">
    <source>
        <dbReference type="Google" id="ProtNLM"/>
    </source>
</evidence>
<dbReference type="InParanoid" id="A0A0V0QGZ1"/>
<protein>
    <recommendedName>
        <fullName evidence="5">Transmembrane protein</fullName>
    </recommendedName>
</protein>
<proteinExistence type="predicted"/>
<organism evidence="3 4">
    <name type="scientific">Pseudocohnilembus persalinus</name>
    <name type="common">Ciliate</name>
    <dbReference type="NCBI Taxonomy" id="266149"/>
    <lineage>
        <taxon>Eukaryota</taxon>
        <taxon>Sar</taxon>
        <taxon>Alveolata</taxon>
        <taxon>Ciliophora</taxon>
        <taxon>Intramacronucleata</taxon>
        <taxon>Oligohymenophorea</taxon>
        <taxon>Scuticociliatia</taxon>
        <taxon>Philasterida</taxon>
        <taxon>Pseudocohnilembidae</taxon>
        <taxon>Pseudocohnilembus</taxon>
    </lineage>
</organism>
<feature type="signal peptide" evidence="2">
    <location>
        <begin position="1"/>
        <end position="24"/>
    </location>
</feature>
<keyword evidence="1" id="KW-0812">Transmembrane</keyword>